<evidence type="ECO:0000313" key="1">
    <source>
        <dbReference type="EMBL" id="TWU30183.1"/>
    </source>
</evidence>
<dbReference type="EMBL" id="SJPS01000001">
    <property type="protein sequence ID" value="TWU30183.1"/>
    <property type="molecule type" value="Genomic_DNA"/>
</dbReference>
<dbReference type="InterPro" id="IPR046715">
    <property type="entry name" value="DUF6607"/>
</dbReference>
<dbReference type="AlphaFoldDB" id="A0A5C6CZ24"/>
<dbReference type="OrthoDB" id="8564954at2"/>
<evidence type="ECO:0000313" key="2">
    <source>
        <dbReference type="Proteomes" id="UP000318437"/>
    </source>
</evidence>
<gene>
    <name evidence="1" type="ORF">Pla144_09690</name>
</gene>
<sequence length="378" mass="43637">MQHFRRGSILFCIVVVVSSIVRGDNTAPPQESSETVVSMAFGWPFLDPASMETRGGTTQGSKVTLDEAPSEAWQELQQPTLAKRERDRQAILAMAGSYRVSFQFIESMGFAEDYSPSRPYFSWATEHVRVLEETPTFVSLQHTLVMYFADEEMGGPMVTKHWRQDWTYEDRDLHVYRGNSIWERLQLDEEEAAGAWSQAVFQVDDSPRYEAFGRWEHEDGFSRWTSNDAWRPLPRREFSVRNDYNVLGGTHAITITPTGWVHLQENCKLQVGDESEPPRCLACELGINRYERIAEPKVQEPADAYWAKTGDYWKEVRSAWEEVFRKRDRFQLKKAANGKKLYEEHFGYAAEIEESGEYDTQSGQTHAQETIENFLVTP</sequence>
<protein>
    <submittedName>
        <fullName evidence="1">Uncharacterized protein</fullName>
    </submittedName>
</protein>
<proteinExistence type="predicted"/>
<dbReference type="RefSeq" id="WP_146448169.1">
    <property type="nucleotide sequence ID" value="NZ_SJPS01000001.1"/>
</dbReference>
<name>A0A5C6CZ24_9BACT</name>
<comment type="caution">
    <text evidence="1">The sequence shown here is derived from an EMBL/GenBank/DDBJ whole genome shotgun (WGS) entry which is preliminary data.</text>
</comment>
<dbReference type="Pfam" id="PF20311">
    <property type="entry name" value="DUF6607"/>
    <property type="match status" value="1"/>
</dbReference>
<organism evidence="1 2">
    <name type="scientific">Bythopirellula polymerisocia</name>
    <dbReference type="NCBI Taxonomy" id="2528003"/>
    <lineage>
        <taxon>Bacteria</taxon>
        <taxon>Pseudomonadati</taxon>
        <taxon>Planctomycetota</taxon>
        <taxon>Planctomycetia</taxon>
        <taxon>Pirellulales</taxon>
        <taxon>Lacipirellulaceae</taxon>
        <taxon>Bythopirellula</taxon>
    </lineage>
</organism>
<reference evidence="1 2" key="1">
    <citation type="submission" date="2019-02" db="EMBL/GenBank/DDBJ databases">
        <title>Deep-cultivation of Planctomycetes and their phenomic and genomic characterization uncovers novel biology.</title>
        <authorList>
            <person name="Wiegand S."/>
            <person name="Jogler M."/>
            <person name="Boedeker C."/>
            <person name="Pinto D."/>
            <person name="Vollmers J."/>
            <person name="Rivas-Marin E."/>
            <person name="Kohn T."/>
            <person name="Peeters S.H."/>
            <person name="Heuer A."/>
            <person name="Rast P."/>
            <person name="Oberbeckmann S."/>
            <person name="Bunk B."/>
            <person name="Jeske O."/>
            <person name="Meyerdierks A."/>
            <person name="Storesund J.E."/>
            <person name="Kallscheuer N."/>
            <person name="Luecker S."/>
            <person name="Lage O.M."/>
            <person name="Pohl T."/>
            <person name="Merkel B.J."/>
            <person name="Hornburger P."/>
            <person name="Mueller R.-W."/>
            <person name="Bruemmer F."/>
            <person name="Labrenz M."/>
            <person name="Spormann A.M."/>
            <person name="Op Den Camp H."/>
            <person name="Overmann J."/>
            <person name="Amann R."/>
            <person name="Jetten M.S.M."/>
            <person name="Mascher T."/>
            <person name="Medema M.H."/>
            <person name="Devos D.P."/>
            <person name="Kaster A.-K."/>
            <person name="Ovreas L."/>
            <person name="Rohde M."/>
            <person name="Galperin M.Y."/>
            <person name="Jogler C."/>
        </authorList>
    </citation>
    <scope>NUCLEOTIDE SEQUENCE [LARGE SCALE GENOMIC DNA]</scope>
    <source>
        <strain evidence="1 2">Pla144</strain>
    </source>
</reference>
<dbReference type="Proteomes" id="UP000318437">
    <property type="component" value="Unassembled WGS sequence"/>
</dbReference>
<keyword evidence="2" id="KW-1185">Reference proteome</keyword>
<accession>A0A5C6CZ24</accession>